<sequence length="139" mass="14767">MGSQKLLPGRYLSAFMLVSPGVVAERSRSSCISATKICSLRHSLHAMRRSCHVARTRIDVRGCFFIPLSSSPCPSAVLSPLFQALPNTAPPPRVLRRKVYHSSTSNILPAPAAAATTAVPTPQTPSARSAVSRPANPPP</sequence>
<feature type="compositionally biased region" description="Low complexity" evidence="1">
    <location>
        <begin position="111"/>
        <end position="127"/>
    </location>
</feature>
<feature type="region of interest" description="Disordered" evidence="1">
    <location>
        <begin position="111"/>
        <end position="139"/>
    </location>
</feature>
<name>A0AAW0DG38_9AGAR</name>
<proteinExistence type="predicted"/>
<dbReference type="Proteomes" id="UP001362999">
    <property type="component" value="Unassembled WGS sequence"/>
</dbReference>
<evidence type="ECO:0000256" key="1">
    <source>
        <dbReference type="SAM" id="MobiDB-lite"/>
    </source>
</evidence>
<evidence type="ECO:0000313" key="2">
    <source>
        <dbReference type="EMBL" id="KAK7050287.1"/>
    </source>
</evidence>
<comment type="caution">
    <text evidence="2">The sequence shown here is derived from an EMBL/GenBank/DDBJ whole genome shotgun (WGS) entry which is preliminary data.</text>
</comment>
<keyword evidence="3" id="KW-1185">Reference proteome</keyword>
<gene>
    <name evidence="2" type="ORF">R3P38DRAFT_1741362</name>
</gene>
<dbReference type="AlphaFoldDB" id="A0AAW0DG38"/>
<protein>
    <submittedName>
        <fullName evidence="2">Uncharacterized protein</fullName>
    </submittedName>
</protein>
<evidence type="ECO:0000313" key="3">
    <source>
        <dbReference type="Proteomes" id="UP001362999"/>
    </source>
</evidence>
<dbReference type="EMBL" id="JAWWNJ010000008">
    <property type="protein sequence ID" value="KAK7050287.1"/>
    <property type="molecule type" value="Genomic_DNA"/>
</dbReference>
<accession>A0AAW0DG38</accession>
<reference evidence="2 3" key="1">
    <citation type="journal article" date="2024" name="J Genomics">
        <title>Draft genome sequencing and assembly of Favolaschia claudopus CIRM-BRFM 2984 isolated from oak limbs.</title>
        <authorList>
            <person name="Navarro D."/>
            <person name="Drula E."/>
            <person name="Chaduli D."/>
            <person name="Cazenave R."/>
            <person name="Ahrendt S."/>
            <person name="Wang J."/>
            <person name="Lipzen A."/>
            <person name="Daum C."/>
            <person name="Barry K."/>
            <person name="Grigoriev I.V."/>
            <person name="Favel A."/>
            <person name="Rosso M.N."/>
            <person name="Martin F."/>
        </authorList>
    </citation>
    <scope>NUCLEOTIDE SEQUENCE [LARGE SCALE GENOMIC DNA]</scope>
    <source>
        <strain evidence="2 3">CIRM-BRFM 2984</strain>
    </source>
</reference>
<organism evidence="2 3">
    <name type="scientific">Favolaschia claudopus</name>
    <dbReference type="NCBI Taxonomy" id="2862362"/>
    <lineage>
        <taxon>Eukaryota</taxon>
        <taxon>Fungi</taxon>
        <taxon>Dikarya</taxon>
        <taxon>Basidiomycota</taxon>
        <taxon>Agaricomycotina</taxon>
        <taxon>Agaricomycetes</taxon>
        <taxon>Agaricomycetidae</taxon>
        <taxon>Agaricales</taxon>
        <taxon>Marasmiineae</taxon>
        <taxon>Mycenaceae</taxon>
        <taxon>Favolaschia</taxon>
    </lineage>
</organism>